<accession>A0ABV8CHE2</accession>
<keyword evidence="2" id="KW-1185">Reference proteome</keyword>
<protein>
    <recommendedName>
        <fullName evidence="3">HD/PDEase domain-containing protein</fullName>
    </recommendedName>
</protein>
<reference evidence="2" key="1">
    <citation type="journal article" date="2019" name="Int. J. Syst. Evol. Microbiol.">
        <title>The Global Catalogue of Microorganisms (GCM) 10K type strain sequencing project: providing services to taxonomists for standard genome sequencing and annotation.</title>
        <authorList>
            <consortium name="The Broad Institute Genomics Platform"/>
            <consortium name="The Broad Institute Genome Sequencing Center for Infectious Disease"/>
            <person name="Wu L."/>
            <person name="Ma J."/>
        </authorList>
    </citation>
    <scope>NUCLEOTIDE SEQUENCE [LARGE SCALE GENOMIC DNA]</scope>
    <source>
        <strain evidence="2">CCUG 59858</strain>
    </source>
</reference>
<evidence type="ECO:0000313" key="2">
    <source>
        <dbReference type="Proteomes" id="UP001595758"/>
    </source>
</evidence>
<evidence type="ECO:0008006" key="3">
    <source>
        <dbReference type="Google" id="ProtNLM"/>
    </source>
</evidence>
<name>A0ABV8CHE2_9GAMM</name>
<gene>
    <name evidence="1" type="ORF">ACFORL_11755</name>
</gene>
<proteinExistence type="predicted"/>
<sequence>MSLIQKAVQFANYHYYSKPLSVLNYKSLQVPYPLTLKKVHTKAAHEFHLRISHGPLHALAAMELIERIDFFYNQYVSSYATAIEAISKLYTLQKQELLELIKVAVFFHDAAREGDGYDLWDPQSAEACCAFLVNQVEIPLELAELISDTIKYKDESEKFIAKHGEQKDFLRQLVNMCDTLEVIRTRDKFKPEYLPIAQHKTVTAQIMVENIIPGLVVPHREKIISEGRLSRAGNIEYKKDGFAFDDRSYKSKPGYNFAQIAETYQEKSALYGLAVLEINAGNFDNVLALAVRGMDSYIKEYNSNAKTGIQWFHDGFFSPRYHGTTGRKRAQFYKDIFEDNQPENEKALALYALLTNKAGCTLKEYILKSFSQFNTDKLLEQLENHLINNYGYSKESIINNMEKWRFNENAPDYIPYQSHP</sequence>
<dbReference type="EMBL" id="JBHSAB010000029">
    <property type="protein sequence ID" value="MFC3909745.1"/>
    <property type="molecule type" value="Genomic_DNA"/>
</dbReference>
<dbReference type="Proteomes" id="UP001595758">
    <property type="component" value="Unassembled WGS sequence"/>
</dbReference>
<evidence type="ECO:0000313" key="1">
    <source>
        <dbReference type="EMBL" id="MFC3909745.1"/>
    </source>
</evidence>
<dbReference type="RefSeq" id="WP_382344257.1">
    <property type="nucleotide sequence ID" value="NZ_JBHSAB010000029.1"/>
</dbReference>
<comment type="caution">
    <text evidence="1">The sequence shown here is derived from an EMBL/GenBank/DDBJ whole genome shotgun (WGS) entry which is preliminary data.</text>
</comment>
<organism evidence="1 2">
    <name type="scientific">Legionella dresdenensis</name>
    <dbReference type="NCBI Taxonomy" id="450200"/>
    <lineage>
        <taxon>Bacteria</taxon>
        <taxon>Pseudomonadati</taxon>
        <taxon>Pseudomonadota</taxon>
        <taxon>Gammaproteobacteria</taxon>
        <taxon>Legionellales</taxon>
        <taxon>Legionellaceae</taxon>
        <taxon>Legionella</taxon>
    </lineage>
</organism>